<proteinExistence type="predicted"/>
<reference evidence="2 3" key="1">
    <citation type="submission" date="2019-09" db="EMBL/GenBank/DDBJ databases">
        <title>A chromosome-level genome assembly of the Chinese tupelo Nyssa sinensis.</title>
        <authorList>
            <person name="Yang X."/>
            <person name="Kang M."/>
            <person name="Yang Y."/>
            <person name="Xiong H."/>
            <person name="Wang M."/>
            <person name="Zhang Z."/>
            <person name="Wang Z."/>
            <person name="Wu H."/>
            <person name="Ma T."/>
            <person name="Liu J."/>
            <person name="Xi Z."/>
        </authorList>
    </citation>
    <scope>NUCLEOTIDE SEQUENCE [LARGE SCALE GENOMIC DNA]</scope>
    <source>
        <strain evidence="2">J267</strain>
        <tissue evidence="2">Leaf</tissue>
    </source>
</reference>
<evidence type="ECO:0000313" key="2">
    <source>
        <dbReference type="EMBL" id="KAA8526755.1"/>
    </source>
</evidence>
<feature type="compositionally biased region" description="Basic residues" evidence="1">
    <location>
        <begin position="46"/>
        <end position="64"/>
    </location>
</feature>
<accession>A0A5J5A6K9</accession>
<dbReference type="PANTHER" id="PTHR34546:SF3">
    <property type="entry name" value="OS06G0153600 PROTEIN"/>
    <property type="match status" value="1"/>
</dbReference>
<organism evidence="2 3">
    <name type="scientific">Nyssa sinensis</name>
    <dbReference type="NCBI Taxonomy" id="561372"/>
    <lineage>
        <taxon>Eukaryota</taxon>
        <taxon>Viridiplantae</taxon>
        <taxon>Streptophyta</taxon>
        <taxon>Embryophyta</taxon>
        <taxon>Tracheophyta</taxon>
        <taxon>Spermatophyta</taxon>
        <taxon>Magnoliopsida</taxon>
        <taxon>eudicotyledons</taxon>
        <taxon>Gunneridae</taxon>
        <taxon>Pentapetalae</taxon>
        <taxon>asterids</taxon>
        <taxon>Cornales</taxon>
        <taxon>Nyssaceae</taxon>
        <taxon>Nyssa</taxon>
    </lineage>
</organism>
<feature type="region of interest" description="Disordered" evidence="1">
    <location>
        <begin position="18"/>
        <end position="112"/>
    </location>
</feature>
<gene>
    <name evidence="2" type="ORF">F0562_009016</name>
</gene>
<sequence length="373" mass="41423">MDPYEQRLRDEVIYLHSLWHQGPPRKPNPNPSNNPLKHLQPSSSTHFKKEKKRTRGKRGGKGKKKLPESDPPPVSDKPWPCEAAAETPSFPTSGWPNLKPHSTLATQLPSAEEQARFAANKVQQKGLKAAQEFFASHADSDGDYDSDEDMEDEDDMVEDDGCEEYTFFLKVFMEDAELRGFYEKNSECGDFCCLVCGGIGKKVGKRFKDCVALVQHSTAIAKTKKKRAHRAYGQVICKVLGWNINRLPTIVLSLGDPLSHSLSKLGESQGNPDGRVEDLDILDKNAGSENVNRELVLNDNSDVCQKEELNNGSVVSDDLMVCENFLNVTGANKRMEDIERGVSSNVDGNTEGVVNCLEPFKEDGICRGFFEGT</sequence>
<dbReference type="OrthoDB" id="1929495at2759"/>
<name>A0A5J5A6K9_9ASTE</name>
<dbReference type="PANTHER" id="PTHR34546">
    <property type="entry name" value="OS06G0153600 PROTEIN"/>
    <property type="match status" value="1"/>
</dbReference>
<keyword evidence="3" id="KW-1185">Reference proteome</keyword>
<evidence type="ECO:0000256" key="1">
    <source>
        <dbReference type="SAM" id="MobiDB-lite"/>
    </source>
</evidence>
<dbReference type="Proteomes" id="UP000325577">
    <property type="component" value="Linkage Group LG3"/>
</dbReference>
<protein>
    <submittedName>
        <fullName evidence="2">Uncharacterized protein</fullName>
    </submittedName>
</protein>
<dbReference type="AlphaFoldDB" id="A0A5J5A6K9"/>
<evidence type="ECO:0000313" key="3">
    <source>
        <dbReference type="Proteomes" id="UP000325577"/>
    </source>
</evidence>
<dbReference type="EMBL" id="CM018046">
    <property type="protein sequence ID" value="KAA8526755.1"/>
    <property type="molecule type" value="Genomic_DNA"/>
</dbReference>